<organism evidence="23">
    <name type="scientific">Jonesiaceae bacterium BS-20</name>
    <dbReference type="NCBI Taxonomy" id="3120821"/>
    <lineage>
        <taxon>Bacteria</taxon>
        <taxon>Bacillati</taxon>
        <taxon>Actinomycetota</taxon>
        <taxon>Actinomycetes</taxon>
        <taxon>Micrococcales</taxon>
        <taxon>Jonesiaceae</taxon>
    </lineage>
</organism>
<keyword evidence="10 22" id="KW-1133">Transmembrane helix</keyword>
<dbReference type="AlphaFoldDB" id="A0AAU7DZZ1"/>
<evidence type="ECO:0000256" key="20">
    <source>
        <dbReference type="ARBA" id="ARBA00049902"/>
    </source>
</evidence>
<evidence type="ECO:0000256" key="16">
    <source>
        <dbReference type="ARBA" id="ARBA00038053"/>
    </source>
</evidence>
<keyword evidence="7 22" id="KW-0812">Transmembrane</keyword>
<comment type="subcellular location">
    <subcellularLocation>
        <location evidence="1">Cell membrane</location>
        <topology evidence="1">Multi-pass membrane protein</topology>
    </subcellularLocation>
</comment>
<evidence type="ECO:0000256" key="1">
    <source>
        <dbReference type="ARBA" id="ARBA00004651"/>
    </source>
</evidence>
<evidence type="ECO:0000256" key="11">
    <source>
        <dbReference type="ARBA" id="ARBA00023136"/>
    </source>
</evidence>
<evidence type="ECO:0000256" key="5">
    <source>
        <dbReference type="ARBA" id="ARBA00022676"/>
    </source>
</evidence>
<feature type="transmembrane region" description="Helical" evidence="22">
    <location>
        <begin position="188"/>
        <end position="205"/>
    </location>
</feature>
<accession>A0AAU7DZZ1</accession>
<evidence type="ECO:0000313" key="23">
    <source>
        <dbReference type="EMBL" id="XBH22558.1"/>
    </source>
</evidence>
<feature type="transmembrane region" description="Helical" evidence="22">
    <location>
        <begin position="34"/>
        <end position="53"/>
    </location>
</feature>
<sequence>MRQPTKDTDNRSLGERSRKWSQGVWNSPATSYQLVMSSTLALTVIGLIMVLSSSAVDALQVGDSAYSVFSRQLMFAGIGIVLMIVAARVSVTLYQRFAAILMLLGFGLQCLIFTPLAKTVLGNTNWVRIGSFQFQPSEFLKIALCVFLGTAIARRLKSATKWTQVLIPVILASGISIVLVMAGDDLGTALIFFFILAGAVLVAGIPMKHFAIGLGLASVAVGAMAVLKKNRFARIFATYDPQCEESGLCYQVTRGMAGLGSGGLGGVGLGAGREKWSYLPEAHNDFIFAVLGEELGFMGAMTVVILFVLLGVGIVRIIRRHPDPMVKISTAAIGAWIVGQAALNIGVVTKVLPVIGVPLPLVSAGGSALVATLLAIGVLLAFARSEPGAKEAFAARPSVVRRTFAIVSGSSRRARQTSGSSAKE</sequence>
<keyword evidence="5" id="KW-0328">Glycosyltransferase</keyword>
<feature type="transmembrane region" description="Helical" evidence="22">
    <location>
        <begin position="137"/>
        <end position="153"/>
    </location>
</feature>
<evidence type="ECO:0000256" key="19">
    <source>
        <dbReference type="ARBA" id="ARBA00044770"/>
    </source>
</evidence>
<dbReference type="InterPro" id="IPR013437">
    <property type="entry name" value="FtsW"/>
</dbReference>
<dbReference type="InterPro" id="IPR001182">
    <property type="entry name" value="FtsW/RodA"/>
</dbReference>
<evidence type="ECO:0000256" key="10">
    <source>
        <dbReference type="ARBA" id="ARBA00022989"/>
    </source>
</evidence>
<evidence type="ECO:0000256" key="8">
    <source>
        <dbReference type="ARBA" id="ARBA00022960"/>
    </source>
</evidence>
<comment type="pathway">
    <text evidence="2">Cell wall biogenesis; peptidoglycan biosynthesis.</text>
</comment>
<evidence type="ECO:0000256" key="9">
    <source>
        <dbReference type="ARBA" id="ARBA00022984"/>
    </source>
</evidence>
<gene>
    <name evidence="23" type="primary">ftsW</name>
    <name evidence="23" type="ORF">V5R04_04865</name>
</gene>
<keyword evidence="12" id="KW-0131">Cell cycle</keyword>
<dbReference type="GO" id="GO:0008955">
    <property type="term" value="F:peptidoglycan glycosyltransferase activity"/>
    <property type="evidence" value="ECO:0007669"/>
    <property type="project" value="UniProtKB-EC"/>
</dbReference>
<keyword evidence="13" id="KW-0961">Cell wall biogenesis/degradation</keyword>
<evidence type="ECO:0000256" key="17">
    <source>
        <dbReference type="ARBA" id="ARBA00041185"/>
    </source>
</evidence>
<feature type="transmembrane region" description="Helical" evidence="22">
    <location>
        <begin position="295"/>
        <end position="318"/>
    </location>
</feature>
<keyword evidence="6" id="KW-0808">Transferase</keyword>
<keyword evidence="11 22" id="KW-0472">Membrane</keyword>
<name>A0AAU7DZZ1_9MICO</name>
<keyword evidence="8" id="KW-0133">Cell shape</keyword>
<feature type="transmembrane region" description="Helical" evidence="22">
    <location>
        <begin position="330"/>
        <end position="349"/>
    </location>
</feature>
<evidence type="ECO:0000256" key="22">
    <source>
        <dbReference type="SAM" id="Phobius"/>
    </source>
</evidence>
<feature type="transmembrane region" description="Helical" evidence="22">
    <location>
        <begin position="73"/>
        <end position="91"/>
    </location>
</feature>
<dbReference type="PANTHER" id="PTHR30474:SF2">
    <property type="entry name" value="PEPTIDOGLYCAN GLYCOSYLTRANSFERASE FTSW-RELATED"/>
    <property type="match status" value="1"/>
</dbReference>
<dbReference type="NCBIfam" id="TIGR02614">
    <property type="entry name" value="ftsW"/>
    <property type="match status" value="1"/>
</dbReference>
<feature type="transmembrane region" description="Helical" evidence="22">
    <location>
        <begin position="361"/>
        <end position="383"/>
    </location>
</feature>
<feature type="transmembrane region" description="Helical" evidence="22">
    <location>
        <begin position="165"/>
        <end position="182"/>
    </location>
</feature>
<evidence type="ECO:0000256" key="14">
    <source>
        <dbReference type="ARBA" id="ARBA00032370"/>
    </source>
</evidence>
<feature type="transmembrane region" description="Helical" evidence="22">
    <location>
        <begin position="210"/>
        <end position="227"/>
    </location>
</feature>
<evidence type="ECO:0000256" key="4">
    <source>
        <dbReference type="ARBA" id="ARBA00022618"/>
    </source>
</evidence>
<evidence type="ECO:0000256" key="13">
    <source>
        <dbReference type="ARBA" id="ARBA00023316"/>
    </source>
</evidence>
<evidence type="ECO:0000256" key="6">
    <source>
        <dbReference type="ARBA" id="ARBA00022679"/>
    </source>
</evidence>
<evidence type="ECO:0000256" key="12">
    <source>
        <dbReference type="ARBA" id="ARBA00023306"/>
    </source>
</evidence>
<dbReference type="EC" id="2.4.99.28" evidence="19"/>
<comment type="function">
    <text evidence="21">Peptidoglycan polymerase that is essential for cell division.</text>
</comment>
<evidence type="ECO:0000256" key="2">
    <source>
        <dbReference type="ARBA" id="ARBA00004752"/>
    </source>
</evidence>
<keyword evidence="4" id="KW-0132">Cell division</keyword>
<proteinExistence type="inferred from homology"/>
<dbReference type="GO" id="GO:0051301">
    <property type="term" value="P:cell division"/>
    <property type="evidence" value="ECO:0007669"/>
    <property type="project" value="UniProtKB-KW"/>
</dbReference>
<comment type="catalytic activity">
    <reaction evidence="20">
        <text>[GlcNAc-(1-&gt;4)-Mur2Ac(oyl-L-Ala-gamma-D-Glu-L-Lys-D-Ala-D-Ala)](n)-di-trans,octa-cis-undecaprenyl diphosphate + beta-D-GlcNAc-(1-&gt;4)-Mur2Ac(oyl-L-Ala-gamma-D-Glu-L-Lys-D-Ala-D-Ala)-di-trans,octa-cis-undecaprenyl diphosphate = [GlcNAc-(1-&gt;4)-Mur2Ac(oyl-L-Ala-gamma-D-Glu-L-Lys-D-Ala-D-Ala)](n+1)-di-trans,octa-cis-undecaprenyl diphosphate + di-trans,octa-cis-undecaprenyl diphosphate + H(+)</text>
        <dbReference type="Rhea" id="RHEA:23708"/>
        <dbReference type="Rhea" id="RHEA-COMP:9602"/>
        <dbReference type="Rhea" id="RHEA-COMP:9603"/>
        <dbReference type="ChEBI" id="CHEBI:15378"/>
        <dbReference type="ChEBI" id="CHEBI:58405"/>
        <dbReference type="ChEBI" id="CHEBI:60033"/>
        <dbReference type="ChEBI" id="CHEBI:78435"/>
        <dbReference type="EC" id="2.4.99.28"/>
    </reaction>
</comment>
<feature type="transmembrane region" description="Helical" evidence="22">
    <location>
        <begin position="98"/>
        <end position="117"/>
    </location>
</feature>
<keyword evidence="3" id="KW-1003">Cell membrane</keyword>
<evidence type="ECO:0000256" key="21">
    <source>
        <dbReference type="ARBA" id="ARBA00049966"/>
    </source>
</evidence>
<dbReference type="GO" id="GO:0071555">
    <property type="term" value="P:cell wall organization"/>
    <property type="evidence" value="ECO:0007669"/>
    <property type="project" value="UniProtKB-KW"/>
</dbReference>
<evidence type="ECO:0000256" key="18">
    <source>
        <dbReference type="ARBA" id="ARBA00041418"/>
    </source>
</evidence>
<dbReference type="PANTHER" id="PTHR30474">
    <property type="entry name" value="CELL CYCLE PROTEIN"/>
    <property type="match status" value="1"/>
</dbReference>
<dbReference type="GO" id="GO:0005886">
    <property type="term" value="C:plasma membrane"/>
    <property type="evidence" value="ECO:0007669"/>
    <property type="project" value="UniProtKB-SubCell"/>
</dbReference>
<dbReference type="GO" id="GO:0032153">
    <property type="term" value="C:cell division site"/>
    <property type="evidence" value="ECO:0007669"/>
    <property type="project" value="TreeGrafter"/>
</dbReference>
<evidence type="ECO:0000256" key="7">
    <source>
        <dbReference type="ARBA" id="ARBA00022692"/>
    </source>
</evidence>
<dbReference type="Pfam" id="PF01098">
    <property type="entry name" value="FTSW_RODA_SPOVE"/>
    <property type="match status" value="1"/>
</dbReference>
<dbReference type="GO" id="GO:0015648">
    <property type="term" value="F:lipid-linked peptidoglycan transporter activity"/>
    <property type="evidence" value="ECO:0007669"/>
    <property type="project" value="TreeGrafter"/>
</dbReference>
<reference evidence="23" key="1">
    <citation type="submission" date="2024-02" db="EMBL/GenBank/DDBJ databases">
        <title>Tomenella chthoni gen. nov. sp. nov., a member of the family Jonesiaceae isolated from bat guano.</title>
        <authorList>
            <person name="Miller S.L."/>
            <person name="King J."/>
            <person name="Sankaranarayanan K."/>
            <person name="Lawson P.A."/>
        </authorList>
    </citation>
    <scope>NUCLEOTIDE SEQUENCE</scope>
    <source>
        <strain evidence="23">BS-20</strain>
    </source>
</reference>
<keyword evidence="9" id="KW-0573">Peptidoglycan synthesis</keyword>
<protein>
    <recommendedName>
        <fullName evidence="17">Probable peptidoglycan glycosyltransferase FtsW</fullName>
        <ecNumber evidence="19">2.4.99.28</ecNumber>
    </recommendedName>
    <alternativeName>
        <fullName evidence="18">Cell division protein FtsW</fullName>
    </alternativeName>
    <alternativeName>
        <fullName evidence="15">Cell wall polymerase</fullName>
    </alternativeName>
    <alternativeName>
        <fullName evidence="14">Peptidoglycan polymerase</fullName>
    </alternativeName>
</protein>
<dbReference type="EMBL" id="CP146203">
    <property type="protein sequence ID" value="XBH22558.1"/>
    <property type="molecule type" value="Genomic_DNA"/>
</dbReference>
<comment type="similarity">
    <text evidence="16">Belongs to the SEDS family. FtsW subfamily.</text>
</comment>
<dbReference type="GO" id="GO:0009252">
    <property type="term" value="P:peptidoglycan biosynthetic process"/>
    <property type="evidence" value="ECO:0007669"/>
    <property type="project" value="UniProtKB-KW"/>
</dbReference>
<dbReference type="GO" id="GO:0008360">
    <property type="term" value="P:regulation of cell shape"/>
    <property type="evidence" value="ECO:0007669"/>
    <property type="project" value="UniProtKB-KW"/>
</dbReference>
<evidence type="ECO:0000256" key="3">
    <source>
        <dbReference type="ARBA" id="ARBA00022475"/>
    </source>
</evidence>
<evidence type="ECO:0000256" key="15">
    <source>
        <dbReference type="ARBA" id="ARBA00033270"/>
    </source>
</evidence>